<evidence type="ECO:0000313" key="1">
    <source>
        <dbReference type="EMBL" id="KAF6002834.1"/>
    </source>
</evidence>
<sequence length="150" mass="16841">MERACEVGEGWYATAYDVLAFDASNTAEVERSFRQMSLQIKGNWQEDTFLNLDGIRRVHSYEHERSKDSPLQAATQSNLMVVTFIVAAQGLQGPVSSARDALRSLHTVAEGKLLAVEILWTPDREDDTLSEEEMITQFPELVRTTISSSM</sequence>
<dbReference type="Proteomes" id="UP000530660">
    <property type="component" value="Unassembled WGS sequence"/>
</dbReference>
<name>A0A7J7IJB1_9RHOD</name>
<organism evidence="1 2">
    <name type="scientific">Cyanidiococcus yangmingshanensis</name>
    <dbReference type="NCBI Taxonomy" id="2690220"/>
    <lineage>
        <taxon>Eukaryota</taxon>
        <taxon>Rhodophyta</taxon>
        <taxon>Bangiophyceae</taxon>
        <taxon>Cyanidiales</taxon>
        <taxon>Cyanidiaceae</taxon>
        <taxon>Cyanidiococcus</taxon>
    </lineage>
</organism>
<protein>
    <submittedName>
        <fullName evidence="1">Uncharacterized protein</fullName>
    </submittedName>
</protein>
<dbReference type="OrthoDB" id="542507at2759"/>
<comment type="caution">
    <text evidence="1">The sequence shown here is derived from an EMBL/GenBank/DDBJ whole genome shotgun (WGS) entry which is preliminary data.</text>
</comment>
<dbReference type="InterPro" id="IPR053023">
    <property type="entry name" value="FLAP_modulator"/>
</dbReference>
<dbReference type="AlphaFoldDB" id="A0A7J7IJB1"/>
<proteinExistence type="predicted"/>
<reference evidence="1 2" key="1">
    <citation type="journal article" date="2020" name="J. Phycol.">
        <title>Comparative genome analysis reveals Cyanidiococcus gen. nov., a new extremophilic red algal genus sister to Cyanidioschyzon (Cyanidioschyzonaceae, Rhodophyta).</title>
        <authorList>
            <person name="Liu S.-L."/>
            <person name="Chiang Y.-R."/>
            <person name="Yoon H.S."/>
            <person name="Fu H.-Y."/>
        </authorList>
    </citation>
    <scope>NUCLEOTIDE SEQUENCE [LARGE SCALE GENOMIC DNA]</scope>
    <source>
        <strain evidence="1 2">THAL066</strain>
    </source>
</reference>
<dbReference type="Pfam" id="PF07466">
    <property type="entry name" value="DUF1517"/>
    <property type="match status" value="1"/>
</dbReference>
<keyword evidence="2" id="KW-1185">Reference proteome</keyword>
<dbReference type="InterPro" id="IPR010903">
    <property type="entry name" value="DUF1517"/>
</dbReference>
<evidence type="ECO:0000313" key="2">
    <source>
        <dbReference type="Proteomes" id="UP000530660"/>
    </source>
</evidence>
<dbReference type="PANTHER" id="PTHR33975:SF2">
    <property type="entry name" value="MYELIN-ASSOCIATED OLIGODENDROCYTE BASIC PROTEIN"/>
    <property type="match status" value="1"/>
</dbReference>
<gene>
    <name evidence="1" type="ORF">F1559_004250</name>
</gene>
<dbReference type="EMBL" id="VWRR01000009">
    <property type="protein sequence ID" value="KAF6002834.1"/>
    <property type="molecule type" value="Genomic_DNA"/>
</dbReference>
<accession>A0A7J7IJB1</accession>
<dbReference type="PANTHER" id="PTHR33975">
    <property type="entry name" value="MYELIN-ASSOCIATED OLIGODENDROCYTE BASIC PROTEIN"/>
    <property type="match status" value="1"/>
</dbReference>